<evidence type="ECO:0000313" key="2">
    <source>
        <dbReference type="EMBL" id="AKF05614.1"/>
    </source>
</evidence>
<sequence length="311" mass="34017">MEHDIGIACGRCDTFNPMGAAFCSSCGNDLSFRASAKAASPAAGVSEDPMEQNRYYVCKECSSPVPPGHKFCGACGATVPDELLDKKVEFFGTMQAPGKARLILIRGTDGADGLSYLLQGTEHVTGRTNAQIPFPNDPFVSDRHANFIYRGDKLVVRDEGSLNGVFVRVRQPVPIAPGDQFLCGEQVFRLDATPKDTSGPDPDQTYFYSSPKRPSPFRIVQVLRGGGDGMVYCARDTSVQIGREDNEMNFPDDIYMSGRHAKVELSPDGTYALHDLGSRNGTYVRMRGERELAHGDYLFLGQQLLRVEQTA</sequence>
<dbReference type="STRING" id="927083.DB32_002763"/>
<dbReference type="Proteomes" id="UP000034883">
    <property type="component" value="Chromosome"/>
</dbReference>
<dbReference type="InterPro" id="IPR008984">
    <property type="entry name" value="SMAD_FHA_dom_sf"/>
</dbReference>
<dbReference type="OrthoDB" id="5497055at2"/>
<feature type="domain" description="FHA" evidence="1">
    <location>
        <begin position="102"/>
        <end position="172"/>
    </location>
</feature>
<dbReference type="AlphaFoldDB" id="A0A0F6SEQ7"/>
<name>A0A0F6SEQ7_9BACT</name>
<feature type="domain" description="FHA" evidence="1">
    <location>
        <begin position="239"/>
        <end position="284"/>
    </location>
</feature>
<dbReference type="EMBL" id="CP011125">
    <property type="protein sequence ID" value="AKF05614.1"/>
    <property type="molecule type" value="Genomic_DNA"/>
</dbReference>
<dbReference type="SMART" id="SM00240">
    <property type="entry name" value="FHA"/>
    <property type="match status" value="2"/>
</dbReference>
<dbReference type="CDD" id="cd00060">
    <property type="entry name" value="FHA"/>
    <property type="match status" value="2"/>
</dbReference>
<gene>
    <name evidence="2" type="ORF">DB32_002763</name>
</gene>
<dbReference type="RefSeq" id="WP_053232869.1">
    <property type="nucleotide sequence ID" value="NZ_CP011125.1"/>
</dbReference>
<organism evidence="2 3">
    <name type="scientific">Sandaracinus amylolyticus</name>
    <dbReference type="NCBI Taxonomy" id="927083"/>
    <lineage>
        <taxon>Bacteria</taxon>
        <taxon>Pseudomonadati</taxon>
        <taxon>Myxococcota</taxon>
        <taxon>Polyangia</taxon>
        <taxon>Polyangiales</taxon>
        <taxon>Sandaracinaceae</taxon>
        <taxon>Sandaracinus</taxon>
    </lineage>
</organism>
<dbReference type="InterPro" id="IPR025874">
    <property type="entry name" value="DZR"/>
</dbReference>
<accession>A0A0F6SEQ7</accession>
<reference evidence="2 3" key="1">
    <citation type="submission" date="2015-03" db="EMBL/GenBank/DDBJ databases">
        <title>Genome assembly of Sandaracinus amylolyticus DSM 53668.</title>
        <authorList>
            <person name="Sharma G."/>
            <person name="Subramanian S."/>
        </authorList>
    </citation>
    <scope>NUCLEOTIDE SEQUENCE [LARGE SCALE GENOMIC DNA]</scope>
    <source>
        <strain evidence="2 3">DSM 53668</strain>
    </source>
</reference>
<keyword evidence="3" id="KW-1185">Reference proteome</keyword>
<dbReference type="KEGG" id="samy:DB32_002763"/>
<dbReference type="InterPro" id="IPR000253">
    <property type="entry name" value="FHA_dom"/>
</dbReference>
<protein>
    <submittedName>
        <fullName evidence="2">FHA domain containing protein</fullName>
    </submittedName>
</protein>
<dbReference type="Gene3D" id="2.60.200.20">
    <property type="match status" value="2"/>
</dbReference>
<dbReference type="PROSITE" id="PS50006">
    <property type="entry name" value="FHA_DOMAIN"/>
    <property type="match status" value="2"/>
</dbReference>
<dbReference type="SUPFAM" id="SSF49879">
    <property type="entry name" value="SMAD/FHA domain"/>
    <property type="match status" value="2"/>
</dbReference>
<dbReference type="Pfam" id="PF00498">
    <property type="entry name" value="FHA"/>
    <property type="match status" value="2"/>
</dbReference>
<proteinExistence type="predicted"/>
<evidence type="ECO:0000259" key="1">
    <source>
        <dbReference type="PROSITE" id="PS50006"/>
    </source>
</evidence>
<evidence type="ECO:0000313" key="3">
    <source>
        <dbReference type="Proteomes" id="UP000034883"/>
    </source>
</evidence>
<dbReference type="Pfam" id="PF12773">
    <property type="entry name" value="DZR"/>
    <property type="match status" value="1"/>
</dbReference>